<comment type="caution">
    <text evidence="1">The sequence shown here is derived from an EMBL/GenBank/DDBJ whole genome shotgun (WGS) entry which is preliminary data.</text>
</comment>
<reference evidence="1" key="1">
    <citation type="submission" date="2016-10" db="EMBL/GenBank/DDBJ databases">
        <title>Sequence of Gallionella enrichment culture.</title>
        <authorList>
            <person name="Poehlein A."/>
            <person name="Muehling M."/>
            <person name="Daniel R."/>
        </authorList>
    </citation>
    <scope>NUCLEOTIDE SEQUENCE</scope>
</reference>
<proteinExistence type="predicted"/>
<evidence type="ECO:0000313" key="1">
    <source>
        <dbReference type="EMBL" id="OIR05396.1"/>
    </source>
</evidence>
<dbReference type="EMBL" id="MLJW01000050">
    <property type="protein sequence ID" value="OIR05396.1"/>
    <property type="molecule type" value="Genomic_DNA"/>
</dbReference>
<dbReference type="SMART" id="SM00028">
    <property type="entry name" value="TPR"/>
    <property type="match status" value="3"/>
</dbReference>
<dbReference type="InterPro" id="IPR019734">
    <property type="entry name" value="TPR_rpt"/>
</dbReference>
<protein>
    <submittedName>
        <fullName evidence="1">Tetratricopeptide repeat protein</fullName>
    </submittedName>
</protein>
<organism evidence="1">
    <name type="scientific">mine drainage metagenome</name>
    <dbReference type="NCBI Taxonomy" id="410659"/>
    <lineage>
        <taxon>unclassified sequences</taxon>
        <taxon>metagenomes</taxon>
        <taxon>ecological metagenomes</taxon>
    </lineage>
</organism>
<sequence length="338" mass="39026">MKRILFFSFLFFSFYTSIAQEQDAKKLYASAKDFMRQGDYDNASITLENALKAEPGNLDMLKDMAFLSYLKRDFAKSIEISKTLIERPDADEQTFQMLGITYKAIAEYKECNKLYKTGLKKFPNSGVLHNDFGELLAQSKDMNSAIEQWENGIQLSPSYSSNYFNAANYYARTNNLARVIIYGELFINLESYTSRTADIKALLLEAYKKLFADDTFIKLSNDKNNSAFTKLFFATLEKSRSIAAEGITAENLTAIRTSFILNWFHEKNNTKFPFRLFDHQQYLLSEGLFDAYNEWIFGAAASPSAYQVWIQSHDQQAADFKKFQQSRVFKIPSGQYYY</sequence>
<name>A0A1J5SUW8_9ZZZZ</name>
<dbReference type="InterPro" id="IPR011990">
    <property type="entry name" value="TPR-like_helical_dom_sf"/>
</dbReference>
<dbReference type="Gene3D" id="1.25.40.10">
    <property type="entry name" value="Tetratricopeptide repeat domain"/>
    <property type="match status" value="1"/>
</dbReference>
<dbReference type="SUPFAM" id="SSF48452">
    <property type="entry name" value="TPR-like"/>
    <property type="match status" value="1"/>
</dbReference>
<accession>A0A1J5SUW8</accession>
<dbReference type="AlphaFoldDB" id="A0A1J5SUW8"/>
<dbReference type="PROSITE" id="PS50005">
    <property type="entry name" value="TPR"/>
    <property type="match status" value="1"/>
</dbReference>
<gene>
    <name evidence="1" type="ORF">GALL_124470</name>
</gene>